<feature type="compositionally biased region" description="Basic and acidic residues" evidence="3">
    <location>
        <begin position="256"/>
        <end position="267"/>
    </location>
</feature>
<accession>A0A857MKV7</accession>
<sequence length="279" mass="30682">MSRPTPASSRRRREPVFRTLEIIARTLVRAQALDLRFTGVDNIPDHESGGAVLTVNHTGYVDFIPAALGVYRAGRRTRFMIKSEVMKIAVMRFLVNHTGTVPVDRSAGAQAYQAAVERLRSGEVVAVYPEATISRSFELKDFKTGAVRMAADAGVPIVPAIVWGAQRQWTKGGTRTMGRSRIPVSVTFGTPFFIAPDADVAAETARLHEVMHRMLLDAQQAYGPHPAGEFWVPARLGGSAPTRDEAAVIEDAEAQRKAEARARKAAEPARGWWRRKLGR</sequence>
<evidence type="ECO:0000256" key="3">
    <source>
        <dbReference type="SAM" id="MobiDB-lite"/>
    </source>
</evidence>
<protein>
    <submittedName>
        <fullName evidence="4">1-acyl-sn-glycerol-3-phosphate acyltransferase</fullName>
    </submittedName>
</protein>
<dbReference type="InterPro" id="IPR002123">
    <property type="entry name" value="Plipid/glycerol_acylTrfase"/>
</dbReference>
<dbReference type="RefSeq" id="WP_005193358.1">
    <property type="nucleotide sequence ID" value="NZ_CP045804.1"/>
</dbReference>
<evidence type="ECO:0000313" key="4">
    <source>
        <dbReference type="EMBL" id="QHN41340.1"/>
    </source>
</evidence>
<evidence type="ECO:0000256" key="2">
    <source>
        <dbReference type="ARBA" id="ARBA00023315"/>
    </source>
</evidence>
<dbReference type="Pfam" id="PF01553">
    <property type="entry name" value="Acyltransferase"/>
    <property type="match status" value="1"/>
</dbReference>
<proteinExistence type="predicted"/>
<dbReference type="GO" id="GO:0005886">
    <property type="term" value="C:plasma membrane"/>
    <property type="evidence" value="ECO:0007669"/>
    <property type="project" value="TreeGrafter"/>
</dbReference>
<dbReference type="GO" id="GO:0003841">
    <property type="term" value="F:1-acylglycerol-3-phosphate O-acyltransferase activity"/>
    <property type="evidence" value="ECO:0007669"/>
    <property type="project" value="TreeGrafter"/>
</dbReference>
<dbReference type="SUPFAM" id="SSF69593">
    <property type="entry name" value="Glycerol-3-phosphate (1)-acyltransferase"/>
    <property type="match status" value="1"/>
</dbReference>
<gene>
    <name evidence="4" type="ORF">GII30_21185</name>
</gene>
<organism evidence="4">
    <name type="scientific">Gordonia amarae</name>
    <dbReference type="NCBI Taxonomy" id="36821"/>
    <lineage>
        <taxon>Bacteria</taxon>
        <taxon>Bacillati</taxon>
        <taxon>Actinomycetota</taxon>
        <taxon>Actinomycetes</taxon>
        <taxon>Mycobacteriales</taxon>
        <taxon>Gordoniaceae</taxon>
        <taxon>Gordonia</taxon>
    </lineage>
</organism>
<dbReference type="GO" id="GO:0006654">
    <property type="term" value="P:phosphatidic acid biosynthetic process"/>
    <property type="evidence" value="ECO:0007669"/>
    <property type="project" value="TreeGrafter"/>
</dbReference>
<reference evidence="4" key="1">
    <citation type="journal article" date="2021" name="Nat. Microbiol.">
        <title>Cocultivation of an ultrasmall environmental parasitic bacterium with lytic ability against bacteria associated with wastewater foams.</title>
        <authorList>
            <person name="Batinovic S."/>
            <person name="Rose J.J.A."/>
            <person name="Ratcliffe J."/>
            <person name="Seviour R.J."/>
            <person name="Petrovski S."/>
        </authorList>
    </citation>
    <scope>NUCLEOTIDE SEQUENCE</scope>
    <source>
        <strain evidence="4">CON44</strain>
    </source>
</reference>
<name>A0A857MKV7_9ACTN</name>
<dbReference type="AlphaFoldDB" id="A0A857MKV7"/>
<keyword evidence="1" id="KW-0808">Transferase</keyword>
<keyword evidence="2 4" id="KW-0012">Acyltransferase</keyword>
<evidence type="ECO:0000256" key="1">
    <source>
        <dbReference type="ARBA" id="ARBA00022679"/>
    </source>
</evidence>
<dbReference type="PANTHER" id="PTHR10434">
    <property type="entry name" value="1-ACYL-SN-GLYCEROL-3-PHOSPHATE ACYLTRANSFERASE"/>
    <property type="match status" value="1"/>
</dbReference>
<feature type="region of interest" description="Disordered" evidence="3">
    <location>
        <begin position="256"/>
        <end position="279"/>
    </location>
</feature>
<dbReference type="SMART" id="SM00563">
    <property type="entry name" value="PlsC"/>
    <property type="match status" value="1"/>
</dbReference>
<dbReference type="PANTHER" id="PTHR10434:SF55">
    <property type="entry name" value="POSSIBLE ACYLTRANSFERASE"/>
    <property type="match status" value="1"/>
</dbReference>
<dbReference type="EMBL" id="CP045810">
    <property type="protein sequence ID" value="QHN41340.1"/>
    <property type="molecule type" value="Genomic_DNA"/>
</dbReference>
<dbReference type="CDD" id="cd07989">
    <property type="entry name" value="LPLAT_AGPAT-like"/>
    <property type="match status" value="1"/>
</dbReference>